<evidence type="ECO:0000313" key="1">
    <source>
        <dbReference type="EMBL" id="PZO19913.1"/>
    </source>
</evidence>
<proteinExistence type="predicted"/>
<dbReference type="AlphaFoldDB" id="A0A2W4UG43"/>
<dbReference type="Pfam" id="PF20065">
    <property type="entry name" value="DUF6464"/>
    <property type="match status" value="1"/>
</dbReference>
<reference evidence="1 2" key="2">
    <citation type="submission" date="2018-06" db="EMBL/GenBank/DDBJ databases">
        <title>Metagenomic assembly of (sub)arctic Cyanobacteria and their associated microbiome from non-axenic cultures.</title>
        <authorList>
            <person name="Baurain D."/>
        </authorList>
    </citation>
    <scope>NUCLEOTIDE SEQUENCE [LARGE SCALE GENOMIC DNA]</scope>
    <source>
        <strain evidence="1">ULC129bin1</strain>
    </source>
</reference>
<dbReference type="Proteomes" id="UP000249354">
    <property type="component" value="Unassembled WGS sequence"/>
</dbReference>
<accession>A0A2W4UG43</accession>
<dbReference type="InterPro" id="IPR045589">
    <property type="entry name" value="DUF6464"/>
</dbReference>
<gene>
    <name evidence="1" type="ORF">DCF25_07515</name>
</gene>
<organism evidence="1 2">
    <name type="scientific">Leptolyngbya foveolarum</name>
    <dbReference type="NCBI Taxonomy" id="47253"/>
    <lineage>
        <taxon>Bacteria</taxon>
        <taxon>Bacillati</taxon>
        <taxon>Cyanobacteriota</taxon>
        <taxon>Cyanophyceae</taxon>
        <taxon>Leptolyngbyales</taxon>
        <taxon>Leptolyngbyaceae</taxon>
        <taxon>Leptolyngbya group</taxon>
        <taxon>Leptolyngbya</taxon>
    </lineage>
</organism>
<comment type="caution">
    <text evidence="1">The sequence shown here is derived from an EMBL/GenBank/DDBJ whole genome shotgun (WGS) entry which is preliminary data.</text>
</comment>
<reference evidence="2" key="1">
    <citation type="submission" date="2018-04" db="EMBL/GenBank/DDBJ databases">
        <authorList>
            <person name="Cornet L."/>
        </authorList>
    </citation>
    <scope>NUCLEOTIDE SEQUENCE [LARGE SCALE GENOMIC DNA]</scope>
</reference>
<evidence type="ECO:0000313" key="2">
    <source>
        <dbReference type="Proteomes" id="UP000249354"/>
    </source>
</evidence>
<dbReference type="EMBL" id="QBMC01000036">
    <property type="protein sequence ID" value="PZO19913.1"/>
    <property type="molecule type" value="Genomic_DNA"/>
</dbReference>
<sequence>MELKALPTDIVSSDSRAVLGHIKLDRSLYPGTYVDIDGQTYQILVRRHQYQLKLGRYYLHKAIVHVKETTVPEERTLLKGTWVIGDITCTYNARSELMRCAINPSGPCGECTHYEPAKS</sequence>
<protein>
    <submittedName>
        <fullName evidence="1">Uncharacterized protein</fullName>
    </submittedName>
</protein>
<name>A0A2W4UG43_9CYAN</name>